<proteinExistence type="predicted"/>
<comment type="caution">
    <text evidence="2">The sequence shown here is derived from an EMBL/GenBank/DDBJ whole genome shotgun (WGS) entry which is preliminary data.</text>
</comment>
<dbReference type="Proteomes" id="UP001066276">
    <property type="component" value="Chromosome 6"/>
</dbReference>
<evidence type="ECO:0000313" key="2">
    <source>
        <dbReference type="EMBL" id="KAJ1139015.1"/>
    </source>
</evidence>
<accession>A0AAV7QIQ2</accession>
<feature type="compositionally biased region" description="Low complexity" evidence="1">
    <location>
        <begin position="177"/>
        <end position="190"/>
    </location>
</feature>
<name>A0AAV7QIQ2_PLEWA</name>
<dbReference type="EMBL" id="JANPWB010000010">
    <property type="protein sequence ID" value="KAJ1139015.1"/>
    <property type="molecule type" value="Genomic_DNA"/>
</dbReference>
<feature type="compositionally biased region" description="Low complexity" evidence="1">
    <location>
        <begin position="47"/>
        <end position="63"/>
    </location>
</feature>
<protein>
    <submittedName>
        <fullName evidence="2">Uncharacterized protein</fullName>
    </submittedName>
</protein>
<reference evidence="2" key="1">
    <citation type="journal article" date="2022" name="bioRxiv">
        <title>Sequencing and chromosome-scale assembly of the giantPleurodeles waltlgenome.</title>
        <authorList>
            <person name="Brown T."/>
            <person name="Elewa A."/>
            <person name="Iarovenko S."/>
            <person name="Subramanian E."/>
            <person name="Araus A.J."/>
            <person name="Petzold A."/>
            <person name="Susuki M."/>
            <person name="Suzuki K.-i.T."/>
            <person name="Hayashi T."/>
            <person name="Toyoda A."/>
            <person name="Oliveira C."/>
            <person name="Osipova E."/>
            <person name="Leigh N.D."/>
            <person name="Simon A."/>
            <person name="Yun M.H."/>
        </authorList>
    </citation>
    <scope>NUCLEOTIDE SEQUENCE</scope>
    <source>
        <strain evidence="2">20211129_DDA</strain>
        <tissue evidence="2">Liver</tissue>
    </source>
</reference>
<feature type="compositionally biased region" description="Polar residues" evidence="1">
    <location>
        <begin position="98"/>
        <end position="136"/>
    </location>
</feature>
<feature type="compositionally biased region" description="Basic and acidic residues" evidence="1">
    <location>
        <begin position="1"/>
        <end position="23"/>
    </location>
</feature>
<feature type="region of interest" description="Disordered" evidence="1">
    <location>
        <begin position="1"/>
        <end position="190"/>
    </location>
</feature>
<evidence type="ECO:0000313" key="3">
    <source>
        <dbReference type="Proteomes" id="UP001066276"/>
    </source>
</evidence>
<sequence length="190" mass="19990">MPRNPGDKTDSAKALRSGKDKGDMVGANRRPTSIVGGAQGSETTPLTPTSGGEQTTTESTRGGASSEKSGKETSSQPGAIRSDSCTMERRKEKDPAISQESPLVQQHVSATQGGDLSNIKQTRGSAEEQSMSQSLIGSDKGNEKEMKLLDWPKDTGDKFYSLTEESDFSSAEEHSPSDSGSSISSEEGNA</sequence>
<feature type="compositionally biased region" description="Basic and acidic residues" evidence="1">
    <location>
        <begin position="140"/>
        <end position="157"/>
    </location>
</feature>
<feature type="compositionally biased region" description="Basic and acidic residues" evidence="1">
    <location>
        <begin position="86"/>
        <end position="95"/>
    </location>
</feature>
<dbReference type="AlphaFoldDB" id="A0AAV7QIQ2"/>
<gene>
    <name evidence="2" type="ORF">NDU88_005393</name>
</gene>
<keyword evidence="3" id="KW-1185">Reference proteome</keyword>
<evidence type="ECO:0000256" key="1">
    <source>
        <dbReference type="SAM" id="MobiDB-lite"/>
    </source>
</evidence>
<organism evidence="2 3">
    <name type="scientific">Pleurodeles waltl</name>
    <name type="common">Iberian ribbed newt</name>
    <dbReference type="NCBI Taxonomy" id="8319"/>
    <lineage>
        <taxon>Eukaryota</taxon>
        <taxon>Metazoa</taxon>
        <taxon>Chordata</taxon>
        <taxon>Craniata</taxon>
        <taxon>Vertebrata</taxon>
        <taxon>Euteleostomi</taxon>
        <taxon>Amphibia</taxon>
        <taxon>Batrachia</taxon>
        <taxon>Caudata</taxon>
        <taxon>Salamandroidea</taxon>
        <taxon>Salamandridae</taxon>
        <taxon>Pleurodelinae</taxon>
        <taxon>Pleurodeles</taxon>
    </lineage>
</organism>